<dbReference type="SMART" id="SM00342">
    <property type="entry name" value="HTH_ARAC"/>
    <property type="match status" value="2"/>
</dbReference>
<evidence type="ECO:0000259" key="5">
    <source>
        <dbReference type="PROSITE" id="PS01124"/>
    </source>
</evidence>
<feature type="compositionally biased region" description="Low complexity" evidence="4">
    <location>
        <begin position="142"/>
        <end position="151"/>
    </location>
</feature>
<dbReference type="InterPro" id="IPR009057">
    <property type="entry name" value="Homeodomain-like_sf"/>
</dbReference>
<evidence type="ECO:0000256" key="1">
    <source>
        <dbReference type="ARBA" id="ARBA00023015"/>
    </source>
</evidence>
<evidence type="ECO:0000256" key="2">
    <source>
        <dbReference type="ARBA" id="ARBA00023125"/>
    </source>
</evidence>
<gene>
    <name evidence="6" type="ORF">GCM10009836_03850</name>
</gene>
<evidence type="ECO:0000313" key="7">
    <source>
        <dbReference type="Proteomes" id="UP001500449"/>
    </source>
</evidence>
<dbReference type="PANTHER" id="PTHR11019:SF159">
    <property type="entry name" value="TRANSCRIPTIONAL REGULATOR-RELATED"/>
    <property type="match status" value="1"/>
</dbReference>
<dbReference type="SUPFAM" id="SSF46689">
    <property type="entry name" value="Homeodomain-like"/>
    <property type="match status" value="3"/>
</dbReference>
<accession>A0ABN2MJE2</accession>
<keyword evidence="7" id="KW-1185">Reference proteome</keyword>
<dbReference type="PROSITE" id="PS01124">
    <property type="entry name" value="HTH_ARAC_FAMILY_2"/>
    <property type="match status" value="2"/>
</dbReference>
<dbReference type="InterPro" id="IPR011051">
    <property type="entry name" value="RmlC_Cupin_sf"/>
</dbReference>
<comment type="caution">
    <text evidence="6">The sequence shown here is derived from an EMBL/GenBank/DDBJ whole genome shotgun (WGS) entry which is preliminary data.</text>
</comment>
<dbReference type="Pfam" id="PF12833">
    <property type="entry name" value="HTH_18"/>
    <property type="match status" value="2"/>
</dbReference>
<evidence type="ECO:0000256" key="4">
    <source>
        <dbReference type="SAM" id="MobiDB-lite"/>
    </source>
</evidence>
<dbReference type="InterPro" id="IPR018062">
    <property type="entry name" value="HTH_AraC-typ_CS"/>
</dbReference>
<feature type="domain" description="HTH araC/xylS-type" evidence="5">
    <location>
        <begin position="432"/>
        <end position="499"/>
    </location>
</feature>
<protein>
    <recommendedName>
        <fullName evidence="5">HTH araC/xylS-type domain-containing protein</fullName>
    </recommendedName>
</protein>
<dbReference type="InterPro" id="IPR018060">
    <property type="entry name" value="HTH_AraC"/>
</dbReference>
<dbReference type="SUPFAM" id="SSF51182">
    <property type="entry name" value="RmlC-like cupins"/>
    <property type="match status" value="1"/>
</dbReference>
<evidence type="ECO:0000313" key="6">
    <source>
        <dbReference type="EMBL" id="GAA1829233.1"/>
    </source>
</evidence>
<name>A0ABN2MJE2_9PSEU</name>
<dbReference type="Gene3D" id="1.10.10.60">
    <property type="entry name" value="Homeodomain-like"/>
    <property type="match status" value="3"/>
</dbReference>
<feature type="domain" description="HTH araC/xylS-type" evidence="5">
    <location>
        <begin position="152"/>
        <end position="253"/>
    </location>
</feature>
<keyword evidence="1" id="KW-0805">Transcription regulation</keyword>
<feature type="region of interest" description="Disordered" evidence="4">
    <location>
        <begin position="128"/>
        <end position="151"/>
    </location>
</feature>
<sequence length="506" mass="54162">MLSAAPPPIPACRKIARWDAHAREHLLMWVHTGRAHVRLGSGELQRVDEGTGIWLPPGADHEMWTEAGSVALPLSVPAVTVPGAPDRVVRFAVDDRWRDWLVARYAQRMQDQPGGPASDLLAVLTAAGPELPRSSPGGPGAGVDDPPVAPRSDAAAAVARALRRRPSLDLTLEEWAAATACSASTLHRQFQQDTGLPFARWRARWRLAAARDHLTSGGSVADAATLAGFTSRQSFARAFREHYGDAPRSYAMRHRTDAPAMSARTGAPDVPPSGPAVRVRGIAARNELIWIYRGEGSSHVGGRKVATRRGDALWLPAGMAYENVLPAGAVAVSLGEVCGDCVQVPGPLRARFPPSWDAYLLHCSVSGNTLLHPDGYHVRHVVGLFDAQLAVERSRAVPLPADGRARAAAEGYLRRIGARTDDGAYDGVPPGVHAAFRRETGLTFAGWRHATRMRVARDLLVAGTRPGAVAGQVGYGNAANFSRAFARFHGMTPGEWQARELEPSAG</sequence>
<dbReference type="PANTHER" id="PTHR11019">
    <property type="entry name" value="HTH-TYPE TRANSCRIPTIONAL REGULATOR NIMR"/>
    <property type="match status" value="1"/>
</dbReference>
<keyword evidence="2" id="KW-0238">DNA-binding</keyword>
<keyword evidence="3" id="KW-0804">Transcription</keyword>
<dbReference type="PROSITE" id="PS00041">
    <property type="entry name" value="HTH_ARAC_FAMILY_1"/>
    <property type="match status" value="1"/>
</dbReference>
<reference evidence="6 7" key="1">
    <citation type="journal article" date="2019" name="Int. J. Syst. Evol. Microbiol.">
        <title>The Global Catalogue of Microorganisms (GCM) 10K type strain sequencing project: providing services to taxonomists for standard genome sequencing and annotation.</title>
        <authorList>
            <consortium name="The Broad Institute Genomics Platform"/>
            <consortium name="The Broad Institute Genome Sequencing Center for Infectious Disease"/>
            <person name="Wu L."/>
            <person name="Ma J."/>
        </authorList>
    </citation>
    <scope>NUCLEOTIDE SEQUENCE [LARGE SCALE GENOMIC DNA]</scope>
    <source>
        <strain evidence="6 7">JCM 16009</strain>
    </source>
</reference>
<dbReference type="EMBL" id="BAAAQK010000001">
    <property type="protein sequence ID" value="GAA1829233.1"/>
    <property type="molecule type" value="Genomic_DNA"/>
</dbReference>
<dbReference type="Proteomes" id="UP001500449">
    <property type="component" value="Unassembled WGS sequence"/>
</dbReference>
<evidence type="ECO:0000256" key="3">
    <source>
        <dbReference type="ARBA" id="ARBA00023163"/>
    </source>
</evidence>
<organism evidence="6 7">
    <name type="scientific">Pseudonocardia ailaonensis</name>
    <dbReference type="NCBI Taxonomy" id="367279"/>
    <lineage>
        <taxon>Bacteria</taxon>
        <taxon>Bacillati</taxon>
        <taxon>Actinomycetota</taxon>
        <taxon>Actinomycetes</taxon>
        <taxon>Pseudonocardiales</taxon>
        <taxon>Pseudonocardiaceae</taxon>
        <taxon>Pseudonocardia</taxon>
    </lineage>
</organism>
<dbReference type="RefSeq" id="WP_344411746.1">
    <property type="nucleotide sequence ID" value="NZ_BAAAQK010000001.1"/>
</dbReference>
<proteinExistence type="predicted"/>